<dbReference type="OrthoDB" id="420726at2"/>
<dbReference type="Gene3D" id="3.90.640.10">
    <property type="entry name" value="Actin, Chain A, domain 4"/>
    <property type="match status" value="1"/>
</dbReference>
<dbReference type="GO" id="GO:0005524">
    <property type="term" value="F:ATP binding"/>
    <property type="evidence" value="ECO:0007669"/>
    <property type="project" value="UniProtKB-UniRule"/>
</dbReference>
<dbReference type="PROSITE" id="PS00107">
    <property type="entry name" value="PROTEIN_KINASE_ATP"/>
    <property type="match status" value="1"/>
</dbReference>
<name>A0A5C5WRF7_9BACT</name>
<evidence type="ECO:0000313" key="8">
    <source>
        <dbReference type="EMBL" id="TWT52701.1"/>
    </source>
</evidence>
<dbReference type="PANTHER" id="PTHR43289">
    <property type="entry name" value="MITOGEN-ACTIVATED PROTEIN KINASE KINASE KINASE 20-RELATED"/>
    <property type="match status" value="1"/>
</dbReference>
<gene>
    <name evidence="8" type="primary">prkC_1</name>
    <name evidence="8" type="ORF">Pla22_03270</name>
</gene>
<dbReference type="SUPFAM" id="SSF56112">
    <property type="entry name" value="Protein kinase-like (PK-like)"/>
    <property type="match status" value="1"/>
</dbReference>
<dbReference type="Gene3D" id="3.30.420.40">
    <property type="match status" value="2"/>
</dbReference>
<dbReference type="EC" id="2.7.11.1" evidence="8"/>
<evidence type="ECO:0000256" key="1">
    <source>
        <dbReference type="ARBA" id="ARBA00022679"/>
    </source>
</evidence>
<evidence type="ECO:0000256" key="4">
    <source>
        <dbReference type="ARBA" id="ARBA00022840"/>
    </source>
</evidence>
<feature type="region of interest" description="Disordered" evidence="6">
    <location>
        <begin position="600"/>
        <end position="627"/>
    </location>
</feature>
<dbReference type="InterPro" id="IPR017441">
    <property type="entry name" value="Protein_kinase_ATP_BS"/>
</dbReference>
<keyword evidence="2 5" id="KW-0547">Nucleotide-binding</keyword>
<keyword evidence="4 5" id="KW-0067">ATP-binding</keyword>
<evidence type="ECO:0000256" key="2">
    <source>
        <dbReference type="ARBA" id="ARBA00022741"/>
    </source>
</evidence>
<dbReference type="PROSITE" id="PS00108">
    <property type="entry name" value="PROTEIN_KINASE_ST"/>
    <property type="match status" value="1"/>
</dbReference>
<organism evidence="8 9">
    <name type="scientific">Rubripirellula amarantea</name>
    <dbReference type="NCBI Taxonomy" id="2527999"/>
    <lineage>
        <taxon>Bacteria</taxon>
        <taxon>Pseudomonadati</taxon>
        <taxon>Planctomycetota</taxon>
        <taxon>Planctomycetia</taxon>
        <taxon>Pirellulales</taxon>
        <taxon>Pirellulaceae</taxon>
        <taxon>Rubripirellula</taxon>
    </lineage>
</organism>
<dbReference type="AlphaFoldDB" id="A0A5C5WRF7"/>
<comment type="caution">
    <text evidence="8">The sequence shown here is derived from an EMBL/GenBank/DDBJ whole genome shotgun (WGS) entry which is preliminary data.</text>
</comment>
<reference evidence="8 9" key="1">
    <citation type="submission" date="2019-02" db="EMBL/GenBank/DDBJ databases">
        <title>Deep-cultivation of Planctomycetes and their phenomic and genomic characterization uncovers novel biology.</title>
        <authorList>
            <person name="Wiegand S."/>
            <person name="Jogler M."/>
            <person name="Boedeker C."/>
            <person name="Pinto D."/>
            <person name="Vollmers J."/>
            <person name="Rivas-Marin E."/>
            <person name="Kohn T."/>
            <person name="Peeters S.H."/>
            <person name="Heuer A."/>
            <person name="Rast P."/>
            <person name="Oberbeckmann S."/>
            <person name="Bunk B."/>
            <person name="Jeske O."/>
            <person name="Meyerdierks A."/>
            <person name="Storesund J.E."/>
            <person name="Kallscheuer N."/>
            <person name="Luecker S."/>
            <person name="Lage O.M."/>
            <person name="Pohl T."/>
            <person name="Merkel B.J."/>
            <person name="Hornburger P."/>
            <person name="Mueller R.-W."/>
            <person name="Bruemmer F."/>
            <person name="Labrenz M."/>
            <person name="Spormann A.M."/>
            <person name="Op Den Camp H."/>
            <person name="Overmann J."/>
            <person name="Amann R."/>
            <person name="Jetten M.S.M."/>
            <person name="Mascher T."/>
            <person name="Medema M.H."/>
            <person name="Devos D.P."/>
            <person name="Kaster A.-K."/>
            <person name="Ovreas L."/>
            <person name="Rohde M."/>
            <person name="Galperin M.Y."/>
            <person name="Jogler C."/>
        </authorList>
    </citation>
    <scope>NUCLEOTIDE SEQUENCE [LARGE SCALE GENOMIC DNA]</scope>
    <source>
        <strain evidence="8 9">Pla22</strain>
    </source>
</reference>
<evidence type="ECO:0000259" key="7">
    <source>
        <dbReference type="PROSITE" id="PS50011"/>
    </source>
</evidence>
<dbReference type="GO" id="GO:0004674">
    <property type="term" value="F:protein serine/threonine kinase activity"/>
    <property type="evidence" value="ECO:0007669"/>
    <property type="project" value="UniProtKB-EC"/>
</dbReference>
<dbReference type="SMART" id="SM00220">
    <property type="entry name" value="S_TKc"/>
    <property type="match status" value="1"/>
</dbReference>
<keyword evidence="3 8" id="KW-0418">Kinase</keyword>
<dbReference type="Gene3D" id="1.10.510.10">
    <property type="entry name" value="Transferase(Phosphotransferase) domain 1"/>
    <property type="match status" value="1"/>
</dbReference>
<dbReference type="EMBL" id="SJPI01000001">
    <property type="protein sequence ID" value="TWT52701.1"/>
    <property type="molecule type" value="Genomic_DNA"/>
</dbReference>
<dbReference type="PROSITE" id="PS50011">
    <property type="entry name" value="PROTEIN_KINASE_DOM"/>
    <property type="match status" value="1"/>
</dbReference>
<feature type="domain" description="Protein kinase" evidence="7">
    <location>
        <begin position="45"/>
        <end position="312"/>
    </location>
</feature>
<evidence type="ECO:0000256" key="6">
    <source>
        <dbReference type="SAM" id="MobiDB-lite"/>
    </source>
</evidence>
<proteinExistence type="predicted"/>
<dbReference type="Gene3D" id="3.30.200.20">
    <property type="entry name" value="Phosphorylase Kinase, domain 1"/>
    <property type="match status" value="1"/>
</dbReference>
<dbReference type="InterPro" id="IPR011009">
    <property type="entry name" value="Kinase-like_dom_sf"/>
</dbReference>
<keyword evidence="9" id="KW-1185">Reference proteome</keyword>
<dbReference type="InterPro" id="IPR000719">
    <property type="entry name" value="Prot_kinase_dom"/>
</dbReference>
<dbReference type="InterPro" id="IPR008271">
    <property type="entry name" value="Ser/Thr_kinase_AS"/>
</dbReference>
<keyword evidence="1 8" id="KW-0808">Transferase</keyword>
<dbReference type="Proteomes" id="UP000316598">
    <property type="component" value="Unassembled WGS sequence"/>
</dbReference>
<evidence type="ECO:0000313" key="9">
    <source>
        <dbReference type="Proteomes" id="UP000316598"/>
    </source>
</evidence>
<protein>
    <submittedName>
        <fullName evidence="8">Serine/threonine-protein kinase PrkC</fullName>
        <ecNumber evidence="8">2.7.11.1</ecNumber>
    </submittedName>
</protein>
<evidence type="ECO:0000256" key="3">
    <source>
        <dbReference type="ARBA" id="ARBA00022777"/>
    </source>
</evidence>
<accession>A0A5C5WRF7</accession>
<feature type="binding site" evidence="5">
    <location>
        <position position="74"/>
    </location>
    <ligand>
        <name>ATP</name>
        <dbReference type="ChEBI" id="CHEBI:30616"/>
    </ligand>
</feature>
<feature type="region of interest" description="Disordered" evidence="6">
    <location>
        <begin position="322"/>
        <end position="354"/>
    </location>
</feature>
<dbReference type="Pfam" id="PF00069">
    <property type="entry name" value="Pkinase"/>
    <property type="match status" value="1"/>
</dbReference>
<dbReference type="PANTHER" id="PTHR43289:SF6">
    <property type="entry name" value="SERINE_THREONINE-PROTEIN KINASE NEKL-3"/>
    <property type="match status" value="1"/>
</dbReference>
<evidence type="ECO:0000256" key="5">
    <source>
        <dbReference type="PROSITE-ProRule" id="PRU10141"/>
    </source>
</evidence>
<dbReference type="CDD" id="cd14014">
    <property type="entry name" value="STKc_PknB_like"/>
    <property type="match status" value="1"/>
</dbReference>
<sequence length="865" mass="94025">MAPPVPPSHRWQTDLRPTESQTRFFDSIGLRTPTDFSLPIDMGEYTITRLLGRGGMGVVFEATHRRMQRRVAIKFVSSSSNQSFHTEDQFLAEIRAVARLLHPRIVTAFDAGQFGQTAYLVMEYVDGFTLTELLSQRGPRSVDEALNLTAQAAEGLRYAHLNSIIHRDVKPSNLIITQSGELKILDLGLASFLQSAVPTTSHDQLRQQSEPICGTPEFMSPEQFEGRELDESADIYSLGCTLHFLLTGRPPYTGEPIPLLKQHCCAEIPALSTSKRPVSDEVQQLFETMIAKDRANRFSNMQSVIEAITEIVGLHDVKQRIPPGPSKAGVAGRRHVPASVPLESNSSRPKKSDSANCHSAAITLAVNVGARFISAALASEKRASIPLQFGSKKSLVFPAAFSVQDNKVVLGSRALRAIENGDPGVARAFDAVRGGQLLRIGATTHPSTMPLTMLFSRLRFDAETFAGAMGSAKVFGADGISDAQPRIESVIINVASCFGQTVRERLVAAATLDGIKNVRLLDRNIAAVLSQFTFSDLNSRPLLNQAAGYWLVISIDDIAMEVALFGVSNRRIHMLSVVSHPNSNQCRWNGRLRRHLGKQIERHRPTDSPGRSNHHSEARNSSDDLSAEELERRAAESLQLKNRIDAGLDLLAEQESCGIAFKSSGKRVKAVVTSITINVTCADLLVELGSAIAKVLSESGVDAEEIGCVLAIGGLPMTSVVANLLRNFGIEPGCTHVSSAELATSATKITQIDRLSTSLAPRLVPCLGHDIAWTSIADGDEAPSIEAANPNLLMPRLTSLPASVVQRIPMVKNQVGKITLLERPVARDSDWIPFDTVELNGISECETKATFEIDSEGKLSVRLDR</sequence>